<accession>X1FVS2</accession>
<feature type="non-terminal residue" evidence="1">
    <location>
        <position position="1"/>
    </location>
</feature>
<organism evidence="1">
    <name type="scientific">marine sediment metagenome</name>
    <dbReference type="NCBI Taxonomy" id="412755"/>
    <lineage>
        <taxon>unclassified sequences</taxon>
        <taxon>metagenomes</taxon>
        <taxon>ecological metagenomes</taxon>
    </lineage>
</organism>
<proteinExistence type="predicted"/>
<reference evidence="1" key="1">
    <citation type="journal article" date="2014" name="Front. Microbiol.">
        <title>High frequency of phylogenetically diverse reductive dehalogenase-homologous genes in deep subseafloor sedimentary metagenomes.</title>
        <authorList>
            <person name="Kawai M."/>
            <person name="Futagami T."/>
            <person name="Toyoda A."/>
            <person name="Takaki Y."/>
            <person name="Nishi S."/>
            <person name="Hori S."/>
            <person name="Arai W."/>
            <person name="Tsubouchi T."/>
            <person name="Morono Y."/>
            <person name="Uchiyama I."/>
            <person name="Ito T."/>
            <person name="Fujiyama A."/>
            <person name="Inagaki F."/>
            <person name="Takami H."/>
        </authorList>
    </citation>
    <scope>NUCLEOTIDE SEQUENCE</scope>
    <source>
        <strain evidence="1">Expedition CK06-06</strain>
    </source>
</reference>
<dbReference type="AlphaFoldDB" id="X1FVS2"/>
<name>X1FVS2_9ZZZZ</name>
<gene>
    <name evidence="1" type="ORF">S03H2_27496</name>
</gene>
<protein>
    <submittedName>
        <fullName evidence="1">Uncharacterized protein</fullName>
    </submittedName>
</protein>
<evidence type="ECO:0000313" key="1">
    <source>
        <dbReference type="EMBL" id="GAH49756.1"/>
    </source>
</evidence>
<comment type="caution">
    <text evidence="1">The sequence shown here is derived from an EMBL/GenBank/DDBJ whole genome shotgun (WGS) entry which is preliminary data.</text>
</comment>
<dbReference type="EMBL" id="BARU01016551">
    <property type="protein sequence ID" value="GAH49756.1"/>
    <property type="molecule type" value="Genomic_DNA"/>
</dbReference>
<sequence>VVLVAVSMFGMWWTGGGTSAESFTAAILMPML</sequence>